<sequence>MEKTRAEQNLPDNTNNPSPTTHKWERLCPPYDESRDIAEYFLTFERLCNLHHIPDDHKMTLLVAKLTGSALDIFNDMPIDEASDYEKFKDLVLKQFQVTPETYRVKFRTLIRGPGLSNVAYVNRIKELLKKWVKGRNVTSFEGVCDLMAQEQFLNMSKDDIRQCLWDKKMDTADSLAAYADQYEQSQISRGARKFGTQGVQEAERNNPGHSLGRYQKGKPETTSPHQEQPKAPQGKTQTPYCPTTPFSSNPPRPTDQSAGRCFKCNELGHVKANCPKNPNRIQFIAPGSHQRSSGPDASQIPLERRETVSVGGKRVTAWRDTGAQVSAIHKSLVDPSLINPEAQVTIQPFKSNSFNLPTAVLPVQYKGWSGNWTFAVYDDYPIPMLLGEDLTNCVKLAKRVGMVTRSQAKQAVTPSSVP</sequence>
<name>A0A8T1SZ92_CHESE</name>
<gene>
    <name evidence="4" type="ORF">G0U57_016776</name>
</gene>
<keyword evidence="1" id="KW-0862">Zinc</keyword>
<evidence type="ECO:0000259" key="3">
    <source>
        <dbReference type="PROSITE" id="PS50158"/>
    </source>
</evidence>
<evidence type="ECO:0000256" key="2">
    <source>
        <dbReference type="SAM" id="MobiDB-lite"/>
    </source>
</evidence>
<dbReference type="SUPFAM" id="SSF47353">
    <property type="entry name" value="Retrovirus capsid dimerization domain-like"/>
    <property type="match status" value="1"/>
</dbReference>
<feature type="non-terminal residue" evidence="4">
    <location>
        <position position="419"/>
    </location>
</feature>
<dbReference type="InterPro" id="IPR021109">
    <property type="entry name" value="Peptidase_aspartic_dom_sf"/>
</dbReference>
<dbReference type="InterPro" id="IPR003309">
    <property type="entry name" value="SCAN_dom"/>
</dbReference>
<dbReference type="GO" id="GO:0003676">
    <property type="term" value="F:nucleic acid binding"/>
    <property type="evidence" value="ECO:0007669"/>
    <property type="project" value="InterPro"/>
</dbReference>
<dbReference type="Proteomes" id="UP000765507">
    <property type="component" value="Unassembled WGS sequence"/>
</dbReference>
<feature type="compositionally biased region" description="Polar residues" evidence="2">
    <location>
        <begin position="235"/>
        <end position="248"/>
    </location>
</feature>
<evidence type="ECO:0000313" key="4">
    <source>
        <dbReference type="EMBL" id="KAG6934596.1"/>
    </source>
</evidence>
<dbReference type="Pfam" id="PF00098">
    <property type="entry name" value="zf-CCHC"/>
    <property type="match status" value="1"/>
</dbReference>
<protein>
    <recommendedName>
        <fullName evidence="3">CCHC-type domain-containing protein</fullName>
    </recommendedName>
</protein>
<dbReference type="AlphaFoldDB" id="A0A8T1SZ92"/>
<dbReference type="PANTHER" id="PTHR46888">
    <property type="entry name" value="ZINC KNUCKLE DOMAINCONTAINING PROTEIN-RELATED"/>
    <property type="match status" value="1"/>
</dbReference>
<dbReference type="InterPro" id="IPR001878">
    <property type="entry name" value="Znf_CCHC"/>
</dbReference>
<dbReference type="Pfam" id="PF02023">
    <property type="entry name" value="SCAN"/>
    <property type="match status" value="1"/>
</dbReference>
<accession>A0A8T1SZ92</accession>
<keyword evidence="5" id="KW-1185">Reference proteome</keyword>
<dbReference type="OrthoDB" id="9428873at2759"/>
<dbReference type="PROSITE" id="PS50158">
    <property type="entry name" value="ZF_CCHC"/>
    <property type="match status" value="1"/>
</dbReference>
<feature type="region of interest" description="Disordered" evidence="2">
    <location>
        <begin position="193"/>
        <end position="258"/>
    </location>
</feature>
<comment type="caution">
    <text evidence="4">The sequence shown here is derived from an EMBL/GenBank/DDBJ whole genome shotgun (WGS) entry which is preliminary data.</text>
</comment>
<dbReference type="SMART" id="SM00343">
    <property type="entry name" value="ZnF_C2HC"/>
    <property type="match status" value="1"/>
</dbReference>
<dbReference type="InterPro" id="IPR038269">
    <property type="entry name" value="SCAN_sf"/>
</dbReference>
<keyword evidence="1" id="KW-0479">Metal-binding</keyword>
<reference evidence="4 5" key="1">
    <citation type="journal article" date="2020" name="G3 (Bethesda)">
        <title>Draft Genome of the Common Snapping Turtle, Chelydra serpentina, a Model for Phenotypic Plasticity in Reptiles.</title>
        <authorList>
            <person name="Das D."/>
            <person name="Singh S.K."/>
            <person name="Bierstedt J."/>
            <person name="Erickson A."/>
            <person name="Galli G.L.J."/>
            <person name="Crossley D.A. 2nd"/>
            <person name="Rhen T."/>
        </authorList>
    </citation>
    <scope>NUCLEOTIDE SEQUENCE [LARGE SCALE GENOMIC DNA]</scope>
    <source>
        <strain evidence="4">KW</strain>
    </source>
</reference>
<evidence type="ECO:0000256" key="1">
    <source>
        <dbReference type="PROSITE-ProRule" id="PRU00047"/>
    </source>
</evidence>
<dbReference type="EMBL" id="JAHGAV010000054">
    <property type="protein sequence ID" value="KAG6934596.1"/>
    <property type="molecule type" value="Genomic_DNA"/>
</dbReference>
<dbReference type="SUPFAM" id="SSF50630">
    <property type="entry name" value="Acid proteases"/>
    <property type="match status" value="1"/>
</dbReference>
<dbReference type="PANTHER" id="PTHR46888:SF1">
    <property type="entry name" value="RIBONUCLEASE H"/>
    <property type="match status" value="1"/>
</dbReference>
<dbReference type="InterPro" id="IPR036875">
    <property type="entry name" value="Znf_CCHC_sf"/>
</dbReference>
<feature type="compositionally biased region" description="Polar residues" evidence="2">
    <location>
        <begin position="10"/>
        <end position="21"/>
    </location>
</feature>
<feature type="region of interest" description="Disordered" evidence="2">
    <location>
        <begin position="1"/>
        <end position="25"/>
    </location>
</feature>
<feature type="domain" description="CCHC-type" evidence="3">
    <location>
        <begin position="261"/>
        <end position="277"/>
    </location>
</feature>
<keyword evidence="1" id="KW-0863">Zinc-finger</keyword>
<organism evidence="4 5">
    <name type="scientific">Chelydra serpentina</name>
    <name type="common">Snapping turtle</name>
    <name type="synonym">Testudo serpentina</name>
    <dbReference type="NCBI Taxonomy" id="8475"/>
    <lineage>
        <taxon>Eukaryota</taxon>
        <taxon>Metazoa</taxon>
        <taxon>Chordata</taxon>
        <taxon>Craniata</taxon>
        <taxon>Vertebrata</taxon>
        <taxon>Euteleostomi</taxon>
        <taxon>Archelosauria</taxon>
        <taxon>Testudinata</taxon>
        <taxon>Testudines</taxon>
        <taxon>Cryptodira</taxon>
        <taxon>Durocryptodira</taxon>
        <taxon>Americhelydia</taxon>
        <taxon>Chelydroidea</taxon>
        <taxon>Chelydridae</taxon>
        <taxon>Chelydra</taxon>
    </lineage>
</organism>
<evidence type="ECO:0000313" key="5">
    <source>
        <dbReference type="Proteomes" id="UP000765507"/>
    </source>
</evidence>
<dbReference type="Gene3D" id="2.40.70.10">
    <property type="entry name" value="Acid Proteases"/>
    <property type="match status" value="1"/>
</dbReference>
<dbReference type="SUPFAM" id="SSF57756">
    <property type="entry name" value="Retrovirus zinc finger-like domains"/>
    <property type="match status" value="1"/>
</dbReference>
<dbReference type="Gene3D" id="4.10.60.10">
    <property type="entry name" value="Zinc finger, CCHC-type"/>
    <property type="match status" value="1"/>
</dbReference>
<dbReference type="GO" id="GO:0008270">
    <property type="term" value="F:zinc ion binding"/>
    <property type="evidence" value="ECO:0007669"/>
    <property type="project" value="UniProtKB-KW"/>
</dbReference>
<dbReference type="Gene3D" id="1.10.4020.10">
    <property type="entry name" value="DNA breaking-rejoining enzymes"/>
    <property type="match status" value="1"/>
</dbReference>
<proteinExistence type="predicted"/>